<evidence type="ECO:0000256" key="1">
    <source>
        <dbReference type="ARBA" id="ARBA00004196"/>
    </source>
</evidence>
<evidence type="ECO:0000259" key="5">
    <source>
        <dbReference type="Pfam" id="PF25967"/>
    </source>
</evidence>
<dbReference type="Gene3D" id="2.40.420.20">
    <property type="match status" value="1"/>
</dbReference>
<dbReference type="InterPro" id="IPR058627">
    <property type="entry name" value="MdtA-like_C"/>
</dbReference>
<feature type="domain" description="CzcB-like barrel-sandwich hybrid" evidence="6">
    <location>
        <begin position="76"/>
        <end position="267"/>
    </location>
</feature>
<feature type="coiled-coil region" evidence="3">
    <location>
        <begin position="127"/>
        <end position="154"/>
    </location>
</feature>
<evidence type="ECO:0000313" key="8">
    <source>
        <dbReference type="Proteomes" id="UP000823604"/>
    </source>
</evidence>
<dbReference type="PANTHER" id="PTHR32347">
    <property type="entry name" value="EFFLUX SYSTEM COMPONENT YKNX-RELATED"/>
    <property type="match status" value="1"/>
</dbReference>
<dbReference type="Proteomes" id="UP000823604">
    <property type="component" value="Unassembled WGS sequence"/>
</dbReference>
<name>A0A9D9IHG0_9BACT</name>
<dbReference type="PANTHER" id="PTHR32347:SF23">
    <property type="entry name" value="BLL5650 PROTEIN"/>
    <property type="match status" value="1"/>
</dbReference>
<dbReference type="Gene3D" id="2.40.30.170">
    <property type="match status" value="1"/>
</dbReference>
<reference evidence="7" key="2">
    <citation type="journal article" date="2021" name="PeerJ">
        <title>Extensive microbial diversity within the chicken gut microbiome revealed by metagenomics and culture.</title>
        <authorList>
            <person name="Gilroy R."/>
            <person name="Ravi A."/>
            <person name="Getino M."/>
            <person name="Pursley I."/>
            <person name="Horton D.L."/>
            <person name="Alikhan N.F."/>
            <person name="Baker D."/>
            <person name="Gharbi K."/>
            <person name="Hall N."/>
            <person name="Watson M."/>
            <person name="Adriaenssens E.M."/>
            <person name="Foster-Nyarko E."/>
            <person name="Jarju S."/>
            <person name="Secka A."/>
            <person name="Antonio M."/>
            <person name="Oren A."/>
            <person name="Chaudhuri R.R."/>
            <person name="La Ragione R."/>
            <person name="Hildebrand F."/>
            <person name="Pallen M.J."/>
        </authorList>
    </citation>
    <scope>NUCLEOTIDE SEQUENCE</scope>
    <source>
        <strain evidence="7">B1-8020</strain>
    </source>
</reference>
<dbReference type="InterPro" id="IPR050465">
    <property type="entry name" value="UPF0194_transport"/>
</dbReference>
<dbReference type="Gene3D" id="2.40.50.100">
    <property type="match status" value="1"/>
</dbReference>
<evidence type="ECO:0000256" key="2">
    <source>
        <dbReference type="ARBA" id="ARBA00023054"/>
    </source>
</evidence>
<feature type="domain" description="Multidrug resistance protein MdtA-like C-terminal permuted SH3" evidence="5">
    <location>
        <begin position="366"/>
        <end position="408"/>
    </location>
</feature>
<dbReference type="Pfam" id="PF25973">
    <property type="entry name" value="BSH_CzcB"/>
    <property type="match status" value="1"/>
</dbReference>
<evidence type="ECO:0000259" key="6">
    <source>
        <dbReference type="Pfam" id="PF25973"/>
    </source>
</evidence>
<dbReference type="Pfam" id="PF25967">
    <property type="entry name" value="RND-MFP_C"/>
    <property type="match status" value="1"/>
</dbReference>
<proteinExistence type="predicted"/>
<keyword evidence="4" id="KW-1133">Transmembrane helix</keyword>
<dbReference type="InterPro" id="IPR058647">
    <property type="entry name" value="BSH_CzcB-like"/>
</dbReference>
<gene>
    <name evidence="7" type="ORF">IAB81_01255</name>
</gene>
<dbReference type="AlphaFoldDB" id="A0A9D9IHG0"/>
<dbReference type="GO" id="GO:0030313">
    <property type="term" value="C:cell envelope"/>
    <property type="evidence" value="ECO:0007669"/>
    <property type="project" value="UniProtKB-SubCell"/>
</dbReference>
<sequence length="418" mass="48214">MDRELEKKKGLKAVFRKKNIPYFAGALFLVFVLWLVFRDNSSAYRADKDMLNIVEVKQDQFHDYIRLNGQVQPITTIQVTPLEGGIVEEIRLEEGSQVKRGDVIAVLSNNNLTLSILDSEAQLAEKENILRNTMISMEQQKLELQRERNEFTMQVNRNRRLFEQNDKLYKEGLISHEEWLKSKEDYELSLSQKTLIEERQVQDSLYRSVEIEQLENSLESMRRNMELIRQRIDNLNIKANIDGELGLLDLVLGQSVGTGEKIGQINDLSNYKIVAQIDEHYIDRVINGLSATFERQGVTYGAQVRKVYPEVREGKFQADFKLVGERPDNIRTGQTYYLNLELGQPEEAIIISKGTFFQKTGGAWIYVLTEDGTQAVRREIKIGRQNPQYYEVLEGLEPGEKVVVSGYDSFGDAERLIF</sequence>
<evidence type="ECO:0000256" key="4">
    <source>
        <dbReference type="SAM" id="Phobius"/>
    </source>
</evidence>
<keyword evidence="2 3" id="KW-0175">Coiled coil</keyword>
<protein>
    <submittedName>
        <fullName evidence="7">HlyD family efflux transporter periplasmic adaptor subunit</fullName>
    </submittedName>
</protein>
<evidence type="ECO:0000313" key="7">
    <source>
        <dbReference type="EMBL" id="MBO8472245.1"/>
    </source>
</evidence>
<dbReference type="SUPFAM" id="SSF111369">
    <property type="entry name" value="HlyD-like secretion proteins"/>
    <property type="match status" value="1"/>
</dbReference>
<accession>A0A9D9IHG0</accession>
<feature type="transmembrane region" description="Helical" evidence="4">
    <location>
        <begin position="20"/>
        <end position="37"/>
    </location>
</feature>
<organism evidence="7 8">
    <name type="scientific">Candidatus Merdivivens pullicola</name>
    <dbReference type="NCBI Taxonomy" id="2840872"/>
    <lineage>
        <taxon>Bacteria</taxon>
        <taxon>Pseudomonadati</taxon>
        <taxon>Bacteroidota</taxon>
        <taxon>Bacteroidia</taxon>
        <taxon>Bacteroidales</taxon>
        <taxon>Muribaculaceae</taxon>
        <taxon>Muribaculaceae incertae sedis</taxon>
        <taxon>Candidatus Merdivivens</taxon>
    </lineage>
</organism>
<dbReference type="Gene3D" id="1.10.287.470">
    <property type="entry name" value="Helix hairpin bin"/>
    <property type="match status" value="1"/>
</dbReference>
<keyword evidence="4" id="KW-0472">Membrane</keyword>
<feature type="coiled-coil region" evidence="3">
    <location>
        <begin position="211"/>
        <end position="238"/>
    </location>
</feature>
<comment type="caution">
    <text evidence="7">The sequence shown here is derived from an EMBL/GenBank/DDBJ whole genome shotgun (WGS) entry which is preliminary data.</text>
</comment>
<reference evidence="7" key="1">
    <citation type="submission" date="2020-10" db="EMBL/GenBank/DDBJ databases">
        <authorList>
            <person name="Gilroy R."/>
        </authorList>
    </citation>
    <scope>NUCLEOTIDE SEQUENCE</scope>
    <source>
        <strain evidence="7">B1-8020</strain>
    </source>
</reference>
<dbReference type="EMBL" id="JADIMA010000012">
    <property type="protein sequence ID" value="MBO8472245.1"/>
    <property type="molecule type" value="Genomic_DNA"/>
</dbReference>
<keyword evidence="4" id="KW-0812">Transmembrane</keyword>
<comment type="subcellular location">
    <subcellularLocation>
        <location evidence="1">Cell envelope</location>
    </subcellularLocation>
</comment>
<evidence type="ECO:0000256" key="3">
    <source>
        <dbReference type="SAM" id="Coils"/>
    </source>
</evidence>